<dbReference type="EMBL" id="APVH01000011">
    <property type="protein sequence ID" value="EPX85033.1"/>
    <property type="molecule type" value="Genomic_DNA"/>
</dbReference>
<feature type="domain" description="DUF6782" evidence="2">
    <location>
        <begin position="23"/>
        <end position="248"/>
    </location>
</feature>
<feature type="signal peptide" evidence="1">
    <location>
        <begin position="1"/>
        <end position="23"/>
    </location>
</feature>
<dbReference type="Pfam" id="PF20573">
    <property type="entry name" value="DUF6782"/>
    <property type="match status" value="1"/>
</dbReference>
<evidence type="ECO:0000313" key="4">
    <source>
        <dbReference type="Proteomes" id="UP000015347"/>
    </source>
</evidence>
<feature type="chain" id="PRO_5004555664" description="DUF6782 domain-containing protein" evidence="1">
    <location>
        <begin position="24"/>
        <end position="251"/>
    </location>
</feature>
<reference evidence="4" key="1">
    <citation type="journal article" date="2014" name="Stand. Genomic Sci.">
        <title>Genome sequence of the exopolysaccharide-producing Salipiger mucosus type strain (DSM 16094(T)), a moderately halophilic member of the Roseobacter clade.</title>
        <authorList>
            <person name="Riedel T."/>
            <person name="Spring S."/>
            <person name="Fiebig A."/>
            <person name="Petersen J."/>
            <person name="Kyrpides N.C."/>
            <person name="Goker M."/>
            <person name="Klenk H.P."/>
        </authorList>
    </citation>
    <scope>NUCLEOTIDE SEQUENCE [LARGE SCALE GENOMIC DNA]</scope>
    <source>
        <strain evidence="4">DSM 16094</strain>
    </source>
</reference>
<dbReference type="eggNOG" id="ENOG50324ED">
    <property type="taxonomic scope" value="Bacteria"/>
</dbReference>
<sequence>MRPTVLSLCAALAILVGARPGLAQEMVCGAPPFDHPPEVAAVLDDLAPVLKAFPSFDRTLDNDLDALCLADRLYGVQGYMDPSDGRIVIARGLPEGLRAAVVVHELRHLQQLTLGACPAPGLAMAEHARAVLAMEADASVASLVVAWRMRELGREDLWEALAGWPMQADIAVAFEAEMHASGNVALAAGAAFQQWFESDSREEAYYVAACSQYLDEAERDHRLPSYGSLDPAFDARLCRLPDGTGYACTVP</sequence>
<dbReference type="OrthoDB" id="7834193at2"/>
<dbReference type="InterPro" id="IPR046709">
    <property type="entry name" value="DUF6782"/>
</dbReference>
<evidence type="ECO:0000313" key="3">
    <source>
        <dbReference type="EMBL" id="EPX85033.1"/>
    </source>
</evidence>
<evidence type="ECO:0000259" key="2">
    <source>
        <dbReference type="Pfam" id="PF20573"/>
    </source>
</evidence>
<dbReference type="AlphaFoldDB" id="S9QZD4"/>
<dbReference type="Proteomes" id="UP000015347">
    <property type="component" value="Unassembled WGS sequence"/>
</dbReference>
<gene>
    <name evidence="3" type="ORF">Salmuc_00631</name>
</gene>
<organism evidence="3 4">
    <name type="scientific">Salipiger mucosus DSM 16094</name>
    <dbReference type="NCBI Taxonomy" id="1123237"/>
    <lineage>
        <taxon>Bacteria</taxon>
        <taxon>Pseudomonadati</taxon>
        <taxon>Pseudomonadota</taxon>
        <taxon>Alphaproteobacteria</taxon>
        <taxon>Rhodobacterales</taxon>
        <taxon>Roseobacteraceae</taxon>
        <taxon>Salipiger</taxon>
    </lineage>
</organism>
<keyword evidence="1" id="KW-0732">Signal</keyword>
<keyword evidence="4" id="KW-1185">Reference proteome</keyword>
<dbReference type="RefSeq" id="WP_020042610.1">
    <property type="nucleotide sequence ID" value="NZ_KE557273.1"/>
</dbReference>
<accession>S9QZD4</accession>
<comment type="caution">
    <text evidence="3">The sequence shown here is derived from an EMBL/GenBank/DDBJ whole genome shotgun (WGS) entry which is preliminary data.</text>
</comment>
<proteinExistence type="predicted"/>
<name>S9QZD4_9RHOB</name>
<protein>
    <recommendedName>
        <fullName evidence="2">DUF6782 domain-containing protein</fullName>
    </recommendedName>
</protein>
<evidence type="ECO:0000256" key="1">
    <source>
        <dbReference type="SAM" id="SignalP"/>
    </source>
</evidence>
<dbReference type="HOGENOM" id="CLU_1106501_0_0_5"/>